<dbReference type="Proteomes" id="UP000051096">
    <property type="component" value="Unassembled WGS sequence"/>
</dbReference>
<sequence length="925" mass="107211">MNALPLLGLLIFSQYFGQNKIQYKDFNFYVLKTEHFDIYFDRGGEELAAFAEDVLEDGYAMLSDDLSIEVEFRIPVILYNSPNDFAQTNITMSLIEEGVGGFSEILKNRMVVPYTGDYEEFRHVLVHELTHIFQFAIFFPSRMEAIFSGDLFYTIPLWVMEGHCEYMSAGWDLEVDIIMRDLVMNNKVIPLSVLGDYGGYIIYKEGQAFYNYVAEKYGQQKVGEFIYMMKAQKNLEQTFMTMFGVTVEKFNEQWLKYYQSMYWPKINLQQNFDEFARVVYDHEDTRTLYNTSTAISSQGDKIAFIGDREGDVELVIISSIDGQIIRRLIKAHYSAGYENLHLFQGGMSWSPDDRFLTFAARAYGSDVLYILDAQDGSIHNKYHLDLDAIYSPQFSHDGDEIAFSGFKDGQTDIYVLDVASGNLQKVTDDIYTDKQPSFSEHGSIAFVSDRPDSSEEYRYGNYAVFIDDGNSVRRIIPRTHYVASPLFDPQGGLFFIADYDSAYNLYWYSEDTVTVVKKTNILTSIYYPSISRDGRKIAFTHYEDYGYDVCVVKDPVSKMEDTDVLQEKIRDARYYEAALDEERIEDYRTKFTVDYFTASASYYSSLGFAGLAQLGFSDILGNHHFVIATDLYGSLTSSDIFLNYWYIKKRIDYGGLLYHYFSYFREMNDLIEWRYLGCAAFMQYPFDRFLRVELGAYAYRLYESRFVNYFVIPPWVTLRRQKSSFNIFYPSLALVYDNVKWGTIGPHSGRRSRVSAYSTVFSGRDVRSAVLDYRRYFPLSPRANLSARLVLAASIGDDAEMWSIGGPYSLRGYDYYDFSGSKIGFLNLEYRFPFIDRLKISVPLPLEIRNIRGVLFGDLGGVYTDSFTAYNTDDGFQLQDLKMGLGAGVRFSVFYIVFNFEFARAHDFQRWTDDWKFHFTIGPEW</sequence>
<dbReference type="Pfam" id="PF07676">
    <property type="entry name" value="PD40"/>
    <property type="match status" value="2"/>
</dbReference>
<dbReference type="InterPro" id="IPR011659">
    <property type="entry name" value="WD40"/>
</dbReference>
<dbReference type="InterPro" id="IPR011042">
    <property type="entry name" value="6-blade_b-propeller_TolB-like"/>
</dbReference>
<proteinExistence type="inferred from homology"/>
<dbReference type="Pfam" id="PF13485">
    <property type="entry name" value="Peptidase_MA_2"/>
    <property type="match status" value="1"/>
</dbReference>
<reference evidence="3 4" key="1">
    <citation type="journal article" date="2015" name="Microbiome">
        <title>Genomic resolution of linkages in carbon, nitrogen, and sulfur cycling among widespread estuary sediment bacteria.</title>
        <authorList>
            <person name="Baker B.J."/>
            <person name="Lazar C.S."/>
            <person name="Teske A.P."/>
            <person name="Dick G.J."/>
        </authorList>
    </citation>
    <scope>NUCLEOTIDE SEQUENCE [LARGE SCALE GENOMIC DNA]</scope>
    <source>
        <strain evidence="3">SM23_60</strain>
    </source>
</reference>
<dbReference type="AlphaFoldDB" id="A0A0S8GFH5"/>
<evidence type="ECO:0000259" key="2">
    <source>
        <dbReference type="Pfam" id="PF13485"/>
    </source>
</evidence>
<evidence type="ECO:0000313" key="4">
    <source>
        <dbReference type="Proteomes" id="UP000051096"/>
    </source>
</evidence>
<comment type="similarity">
    <text evidence="1">Belongs to the TolB family.</text>
</comment>
<accession>A0A0S8GFH5</accession>
<dbReference type="EMBL" id="LJUO01000054">
    <property type="protein sequence ID" value="KPK71767.1"/>
    <property type="molecule type" value="Genomic_DNA"/>
</dbReference>
<dbReference type="PANTHER" id="PTHR36842:SF1">
    <property type="entry name" value="PROTEIN TOLB"/>
    <property type="match status" value="1"/>
</dbReference>
<dbReference type="PANTHER" id="PTHR36842">
    <property type="entry name" value="PROTEIN TOLB HOMOLOG"/>
    <property type="match status" value="1"/>
</dbReference>
<protein>
    <recommendedName>
        <fullName evidence="2">Peptidase MA-like domain-containing protein</fullName>
    </recommendedName>
</protein>
<comment type="caution">
    <text evidence="3">The sequence shown here is derived from an EMBL/GenBank/DDBJ whole genome shotgun (WGS) entry which is preliminary data.</text>
</comment>
<dbReference type="InterPro" id="IPR039568">
    <property type="entry name" value="Peptidase_MA-like_dom"/>
</dbReference>
<dbReference type="Gene3D" id="2.120.10.30">
    <property type="entry name" value="TolB, C-terminal domain"/>
    <property type="match status" value="2"/>
</dbReference>
<name>A0A0S8GFH5_UNCW3</name>
<dbReference type="SUPFAM" id="SSF69304">
    <property type="entry name" value="Tricorn protease N-terminal domain"/>
    <property type="match status" value="1"/>
</dbReference>
<organism evidence="3 4">
    <name type="scientific">candidate division WOR_3 bacterium SM23_60</name>
    <dbReference type="NCBI Taxonomy" id="1703780"/>
    <lineage>
        <taxon>Bacteria</taxon>
        <taxon>Bacteria division WOR-3</taxon>
    </lineage>
</organism>
<gene>
    <name evidence="3" type="ORF">AMJ87_06660</name>
</gene>
<evidence type="ECO:0000256" key="1">
    <source>
        <dbReference type="ARBA" id="ARBA00009820"/>
    </source>
</evidence>
<feature type="domain" description="Peptidase MA-like" evidence="2">
    <location>
        <begin position="57"/>
        <end position="257"/>
    </location>
</feature>
<evidence type="ECO:0000313" key="3">
    <source>
        <dbReference type="EMBL" id="KPK71767.1"/>
    </source>
</evidence>
<dbReference type="Gene3D" id="2.40.160.50">
    <property type="entry name" value="membrane protein fhac: a member of the omp85/tpsb transporter family"/>
    <property type="match status" value="1"/>
</dbReference>